<accession>A0ABR9MXG5</accession>
<dbReference type="Pfam" id="PF13416">
    <property type="entry name" value="SBP_bac_8"/>
    <property type="match status" value="1"/>
</dbReference>
<name>A0ABR9MXG5_9MICO</name>
<keyword evidence="1" id="KW-0732">Signal</keyword>
<dbReference type="PROSITE" id="PS51257">
    <property type="entry name" value="PROKAR_LIPOPROTEIN"/>
    <property type="match status" value="1"/>
</dbReference>
<proteinExistence type="predicted"/>
<sequence length="434" mass="46807">MSRNNMQRGIRAAALLTSVSLALAGCAGGDEGTGEGGDDGQVTLRFAWWGVDSRHAMTEEMIDLFEEQNPDITVETEPGTWDAYWDALATKAATGEMPDVVQTVDPYVLEYGRNGQLADLTQFGDVLDLSPYGEAILTDSSEDGKVWGVPGGLTTYSVWTNPDVVEEAGLEMPDDDTWSWEDYAELTTEVPEAVPDAVGSGQMSFYAEPFTLFARQHGEQLWSDDGGLGFSKETLVEWWEYVADLTESGGMLSPERSIEENTHDGDAFARGEMAFKPGWATQLGQVGALNDEVDLQLLRMPGEDGAEARGDWVKPSMHYSIAESSEHKEAAARLIDFIVNSPEAGAILGADRGLPPNPEVLAEIQGDLGVADQKAAAYLAERLAEPENPRPLPPEGASEINAIFLRLSQEVLYGNLSPDAAADQLIAETEAAIG</sequence>
<dbReference type="InterPro" id="IPR050490">
    <property type="entry name" value="Bact_solute-bd_prot1"/>
</dbReference>
<organism evidence="2 3">
    <name type="scientific">Myceligenerans pegani</name>
    <dbReference type="NCBI Taxonomy" id="2776917"/>
    <lineage>
        <taxon>Bacteria</taxon>
        <taxon>Bacillati</taxon>
        <taxon>Actinomycetota</taxon>
        <taxon>Actinomycetes</taxon>
        <taxon>Micrococcales</taxon>
        <taxon>Promicromonosporaceae</taxon>
        <taxon>Myceligenerans</taxon>
    </lineage>
</organism>
<evidence type="ECO:0000313" key="2">
    <source>
        <dbReference type="EMBL" id="MBE1876089.1"/>
    </source>
</evidence>
<keyword evidence="3" id="KW-1185">Reference proteome</keyword>
<dbReference type="InterPro" id="IPR006059">
    <property type="entry name" value="SBP"/>
</dbReference>
<dbReference type="PANTHER" id="PTHR43649:SF11">
    <property type="entry name" value="ABC TRANSPORTER SUBSTRATE-BINDING PROTEIN YESO-RELATED"/>
    <property type="match status" value="1"/>
</dbReference>
<feature type="signal peptide" evidence="1">
    <location>
        <begin position="1"/>
        <end position="24"/>
    </location>
</feature>
<dbReference type="Gene3D" id="3.40.190.10">
    <property type="entry name" value="Periplasmic binding protein-like II"/>
    <property type="match status" value="2"/>
</dbReference>
<feature type="chain" id="PRO_5046860983" evidence="1">
    <location>
        <begin position="25"/>
        <end position="434"/>
    </location>
</feature>
<protein>
    <submittedName>
        <fullName evidence="2">Carbohydrate ABC transporter substrate-binding protein</fullName>
    </submittedName>
</protein>
<dbReference type="Proteomes" id="UP000625527">
    <property type="component" value="Unassembled WGS sequence"/>
</dbReference>
<evidence type="ECO:0000256" key="1">
    <source>
        <dbReference type="SAM" id="SignalP"/>
    </source>
</evidence>
<dbReference type="PANTHER" id="PTHR43649">
    <property type="entry name" value="ARABINOSE-BINDING PROTEIN-RELATED"/>
    <property type="match status" value="1"/>
</dbReference>
<evidence type="ECO:0000313" key="3">
    <source>
        <dbReference type="Proteomes" id="UP000625527"/>
    </source>
</evidence>
<dbReference type="EMBL" id="JADAQT010000078">
    <property type="protein sequence ID" value="MBE1876089.1"/>
    <property type="molecule type" value="Genomic_DNA"/>
</dbReference>
<gene>
    <name evidence="2" type="ORF">IHE71_10260</name>
</gene>
<dbReference type="SUPFAM" id="SSF53850">
    <property type="entry name" value="Periplasmic binding protein-like II"/>
    <property type="match status" value="1"/>
</dbReference>
<comment type="caution">
    <text evidence="2">The sequence shown here is derived from an EMBL/GenBank/DDBJ whole genome shotgun (WGS) entry which is preliminary data.</text>
</comment>
<dbReference type="RefSeq" id="WP_192862654.1">
    <property type="nucleotide sequence ID" value="NZ_JADAQT010000078.1"/>
</dbReference>
<reference evidence="2 3" key="1">
    <citation type="submission" date="2020-10" db="EMBL/GenBank/DDBJ databases">
        <title>Myceligenerans pegani sp. nov., an endophytic actinomycete isolated from Peganum harmala L. in Xinjiang, China.</title>
        <authorList>
            <person name="Xin L."/>
        </authorList>
    </citation>
    <scope>NUCLEOTIDE SEQUENCE [LARGE SCALE GENOMIC DNA]</scope>
    <source>
        <strain evidence="2 3">TRM65318</strain>
    </source>
</reference>